<keyword evidence="1" id="KW-0378">Hydrolase</keyword>
<feature type="region of interest" description="Disordered" evidence="3">
    <location>
        <begin position="309"/>
        <end position="367"/>
    </location>
</feature>
<sequence>MNRDHECDAVFGGDIAKKRRKYQSFHSAALWCLDLPLAIGADKIISIQKGHTLPVFGATCIRTSGYLYRRATIVLKVPGLNLWSCQSNYRLGRVDNHLGEEGGNLSKPDQDSNLDLSMIGSLVYCKSSALDHVATEACFSLVLTESNLQDLLTATEWTYLFGDTNSAPAFAVVRPDLPPLPLRRRRGRRSPRAVVLEAASLGRRFQLHLRPSPPLLDPSFVALRRWRNVTAPLPPESVEPHCYYHASGVGDRAALGLCGGVRGVISTPDRKYFIINPLPQRFHNSTENIPHVVMQWTPQGHGLFGQQRSFARRKKRSGSNQRHGLPMKPLSGKYISKNFITHRASKSDNRTRYGGNRPNNQPAEELVFKDDRFKSIEKHTGGPLPLVYHASDCEVSACEGGKRADVTSRRPGSRPASDDRERRDARPGRRRRRRSLLLPIYVETAVFVDKDLFQHMALNFPTDTERELVRVVLAMINAVSAPAVDTGSIGSDAVQLLYHDPSLGRQVNFVLKRVEILHADPASLQRPHDIDRFLSSFCTWQHGEDPPGDSDPLHWDHALILTGLDLYVVSKNGKVSSQVVGLAPVAGMCTDTSSCTVNEGRHFESVYVVAHEIGHNLGMRHDGPLAENECDPSSFIMSPTLGSGKITWSSCSRRYLENFLE</sequence>
<gene>
    <name evidence="5" type="ORF">TSIB3V08_LOCUS8867</name>
</gene>
<dbReference type="AlphaFoldDB" id="A0A7R9B492"/>
<evidence type="ECO:0000256" key="3">
    <source>
        <dbReference type="SAM" id="MobiDB-lite"/>
    </source>
</evidence>
<feature type="domain" description="Peptidase M12B" evidence="4">
    <location>
        <begin position="440"/>
        <end position="661"/>
    </location>
</feature>
<keyword evidence="1" id="KW-0482">Metalloprotease</keyword>
<feature type="binding site" evidence="2">
    <location>
        <position position="621"/>
    </location>
    <ligand>
        <name>Zn(2+)</name>
        <dbReference type="ChEBI" id="CHEBI:29105"/>
        <note>catalytic</note>
    </ligand>
</feature>
<feature type="compositionally biased region" description="Basic and acidic residues" evidence="3">
    <location>
        <begin position="416"/>
        <end position="427"/>
    </location>
</feature>
<feature type="active site" evidence="2">
    <location>
        <position position="612"/>
    </location>
</feature>
<dbReference type="PROSITE" id="PS50215">
    <property type="entry name" value="ADAM_MEPRO"/>
    <property type="match status" value="1"/>
</dbReference>
<organism evidence="5">
    <name type="scientific">Timema shepardi</name>
    <name type="common">Walking stick</name>
    <dbReference type="NCBI Taxonomy" id="629360"/>
    <lineage>
        <taxon>Eukaryota</taxon>
        <taxon>Metazoa</taxon>
        <taxon>Ecdysozoa</taxon>
        <taxon>Arthropoda</taxon>
        <taxon>Hexapoda</taxon>
        <taxon>Insecta</taxon>
        <taxon>Pterygota</taxon>
        <taxon>Neoptera</taxon>
        <taxon>Polyneoptera</taxon>
        <taxon>Phasmatodea</taxon>
        <taxon>Timematodea</taxon>
        <taxon>Timematoidea</taxon>
        <taxon>Timematidae</taxon>
        <taxon>Timema</taxon>
    </lineage>
</organism>
<dbReference type="GO" id="GO:0006508">
    <property type="term" value="P:proteolysis"/>
    <property type="evidence" value="ECO:0007669"/>
    <property type="project" value="InterPro"/>
</dbReference>
<dbReference type="GO" id="GO:0046872">
    <property type="term" value="F:metal ion binding"/>
    <property type="evidence" value="ECO:0007669"/>
    <property type="project" value="UniProtKB-KW"/>
</dbReference>
<dbReference type="Pfam" id="PF01421">
    <property type="entry name" value="Reprolysin"/>
    <property type="match status" value="1"/>
</dbReference>
<evidence type="ECO:0000313" key="5">
    <source>
        <dbReference type="EMBL" id="CAD7264819.1"/>
    </source>
</evidence>
<evidence type="ECO:0000256" key="1">
    <source>
        <dbReference type="ARBA" id="ARBA00023049"/>
    </source>
</evidence>
<comment type="caution">
    <text evidence="2">Lacks conserved residue(s) required for the propagation of feature annotation.</text>
</comment>
<dbReference type="SUPFAM" id="SSF55486">
    <property type="entry name" value="Metalloproteases ('zincins'), catalytic domain"/>
    <property type="match status" value="1"/>
</dbReference>
<proteinExistence type="predicted"/>
<protein>
    <recommendedName>
        <fullName evidence="4">Peptidase M12B domain-containing protein</fullName>
    </recommendedName>
</protein>
<feature type="binding site" evidence="2">
    <location>
        <position position="611"/>
    </location>
    <ligand>
        <name>Zn(2+)</name>
        <dbReference type="ChEBI" id="CHEBI:29105"/>
        <note>catalytic</note>
    </ligand>
</feature>
<dbReference type="InterPro" id="IPR024079">
    <property type="entry name" value="MetalloPept_cat_dom_sf"/>
</dbReference>
<name>A0A7R9B492_TIMSH</name>
<evidence type="ECO:0000256" key="2">
    <source>
        <dbReference type="PROSITE-ProRule" id="PRU00276"/>
    </source>
</evidence>
<keyword evidence="1" id="KW-0645">Protease</keyword>
<dbReference type="PANTHER" id="PTHR11905:SF159">
    <property type="entry name" value="ADAM METALLOPROTEASE"/>
    <property type="match status" value="1"/>
</dbReference>
<dbReference type="EMBL" id="OC004768">
    <property type="protein sequence ID" value="CAD7264819.1"/>
    <property type="molecule type" value="Genomic_DNA"/>
</dbReference>
<evidence type="ECO:0000259" key="4">
    <source>
        <dbReference type="PROSITE" id="PS50215"/>
    </source>
</evidence>
<dbReference type="CDD" id="cd04273">
    <property type="entry name" value="ZnMc_ADAMTS_like"/>
    <property type="match status" value="1"/>
</dbReference>
<accession>A0A7R9B492</accession>
<dbReference type="GO" id="GO:0004222">
    <property type="term" value="F:metalloendopeptidase activity"/>
    <property type="evidence" value="ECO:0007669"/>
    <property type="project" value="InterPro"/>
</dbReference>
<keyword evidence="2" id="KW-0479">Metal-binding</keyword>
<dbReference type="InterPro" id="IPR001590">
    <property type="entry name" value="Peptidase_M12B"/>
</dbReference>
<keyword evidence="2" id="KW-0862">Zinc</keyword>
<reference evidence="5" key="1">
    <citation type="submission" date="2020-11" db="EMBL/GenBank/DDBJ databases">
        <authorList>
            <person name="Tran Van P."/>
        </authorList>
    </citation>
    <scope>NUCLEOTIDE SEQUENCE</scope>
</reference>
<feature type="region of interest" description="Disordered" evidence="3">
    <location>
        <begin position="399"/>
        <end position="430"/>
    </location>
</feature>
<dbReference type="PANTHER" id="PTHR11905">
    <property type="entry name" value="ADAM A DISINTEGRIN AND METALLOPROTEASE DOMAIN"/>
    <property type="match status" value="1"/>
</dbReference>
<feature type="binding site" evidence="2">
    <location>
        <position position="615"/>
    </location>
    <ligand>
        <name>Zn(2+)</name>
        <dbReference type="ChEBI" id="CHEBI:29105"/>
        <note>catalytic</note>
    </ligand>
</feature>
<dbReference type="Gene3D" id="3.40.390.10">
    <property type="entry name" value="Collagenase (Catalytic Domain)"/>
    <property type="match status" value="1"/>
</dbReference>